<dbReference type="OrthoDB" id="961266at2"/>
<keyword evidence="3" id="KW-1185">Reference proteome</keyword>
<dbReference type="RefSeq" id="WP_076552546.1">
    <property type="nucleotide sequence ID" value="NZ_FTOL01000004.1"/>
</dbReference>
<reference evidence="3" key="1">
    <citation type="submission" date="2017-01" db="EMBL/GenBank/DDBJ databases">
        <authorList>
            <person name="Varghese N."/>
            <person name="Submissions S."/>
        </authorList>
    </citation>
    <scope>NUCLEOTIDE SEQUENCE [LARGE SCALE GENOMIC DNA]</scope>
    <source>
        <strain evidence="3">DSM 18017</strain>
    </source>
</reference>
<evidence type="ECO:0008006" key="4">
    <source>
        <dbReference type="Google" id="ProtNLM"/>
    </source>
</evidence>
<dbReference type="AlphaFoldDB" id="A0A1N7P2A7"/>
<evidence type="ECO:0000313" key="3">
    <source>
        <dbReference type="Proteomes" id="UP000186744"/>
    </source>
</evidence>
<feature type="compositionally biased region" description="Polar residues" evidence="1">
    <location>
        <begin position="232"/>
        <end position="243"/>
    </location>
</feature>
<name>A0A1N7P2A7_9FLAO</name>
<evidence type="ECO:0000313" key="2">
    <source>
        <dbReference type="EMBL" id="SIT04698.1"/>
    </source>
</evidence>
<dbReference type="EMBL" id="FTOL01000004">
    <property type="protein sequence ID" value="SIT04698.1"/>
    <property type="molecule type" value="Genomic_DNA"/>
</dbReference>
<accession>A0A1N7P2A7</accession>
<feature type="compositionally biased region" description="Basic and acidic residues" evidence="1">
    <location>
        <begin position="246"/>
        <end position="255"/>
    </location>
</feature>
<gene>
    <name evidence="2" type="ORF">SAMN05421786_104311</name>
</gene>
<organism evidence="2 3">
    <name type="scientific">Chryseobacterium ureilyticum</name>
    <dbReference type="NCBI Taxonomy" id="373668"/>
    <lineage>
        <taxon>Bacteria</taxon>
        <taxon>Pseudomonadati</taxon>
        <taxon>Bacteroidota</taxon>
        <taxon>Flavobacteriia</taxon>
        <taxon>Flavobacteriales</taxon>
        <taxon>Weeksellaceae</taxon>
        <taxon>Chryseobacterium group</taxon>
        <taxon>Chryseobacterium</taxon>
    </lineage>
</organism>
<feature type="compositionally biased region" description="Low complexity" evidence="1">
    <location>
        <begin position="258"/>
        <end position="269"/>
    </location>
</feature>
<feature type="region of interest" description="Disordered" evidence="1">
    <location>
        <begin position="231"/>
        <end position="298"/>
    </location>
</feature>
<dbReference type="Gene3D" id="1.10.530.10">
    <property type="match status" value="1"/>
</dbReference>
<dbReference type="Proteomes" id="UP000186744">
    <property type="component" value="Unassembled WGS sequence"/>
</dbReference>
<proteinExistence type="predicted"/>
<dbReference type="STRING" id="373668.SAMN05421786_104311"/>
<evidence type="ECO:0000256" key="1">
    <source>
        <dbReference type="SAM" id="MobiDB-lite"/>
    </source>
</evidence>
<sequence length="929" mass="104662">MGKLTIIGNDKPVIGKQEMYSVTTINGWLNPLQPIKNPLQIPKAHWEVMVQTKTGWRKGGSDKEGQMVPYIFGQKSLFHKGIKIIVRQGEDYGELIVHPQRAKEPKITRVELLDANYKPIPKGKKLSYKDTIIARAYCVEMFEMNIAFTLWEDDAQGEGHKPTVNALNKINPVPVLSRVNEKGMAEAVFRLPFYTMAVMIANARTASGDKNEGATHEYYVTADVVSKHIQKASPNINVVNPTHNPEPPRKREVPKGHTPSPAKPKTTPTPAKPKPKPDGNSAKFPVTTGGKKSDDPQGKILSAEFVDNNGNRLHSSKVGTAVAVKITAKGMKNKKVKIKIWEEDNFSWTNDLIHEKDCVLVGDTSFVGVLLTKEMFDKAKEFGTDSSRQDYFIEVIHNDTSVNSAVMPVSADAEPTKVESGNSATMVKEPKLESKNCGGKYCIDKNSAPSELIREINIRLAGFGGNVPTDKFTDRTERMIKQFQRDYMKVPETGKVCGNVLKAIDEFSNKYSVNIDEGKCPCRKCTGFGKGLYPEEKNNAKILEKSRKYEYPGIHRSLLWVEKAIKFYLANQEKQIGLRVGKINSGYRCNANNKINKRHSTNHMGKALDIHIYKLSDSINTEKNADKVRDVLIKYTDAKYRWKDHNVFALEPSSRNRIDEEYIATTWVHYDVRTFDLEYLKDEYFVKDNNGVNGENIIALANKLGYKNTCNCSDGTRKENKTKESKKADKYKWAHSKFGNLIAKVESSDDYNKCNKTEKVAYKVNGKIKYKRVVKVVNSVKVVETTIKEIQKKQADKDLFAIGRYQLIPETLKSAILSLSLDINKKLDEETQDKIFDDYLIKVKRPKIIGYLEANGAVEDAMYSAAQEWASIGVEKGKRISDKLTKSGEKIIRYAKNGESYYAGDGLNRAHVNPEEIKEALINSKNDNK</sequence>
<protein>
    <recommendedName>
        <fullName evidence="4">Peptidoglycan binding domain-containing protein</fullName>
    </recommendedName>
</protein>